<evidence type="ECO:0000313" key="3">
    <source>
        <dbReference type="Proteomes" id="UP001305414"/>
    </source>
</evidence>
<comment type="caution">
    <text evidence="2">The sequence shown here is derived from an EMBL/GenBank/DDBJ whole genome shotgun (WGS) entry which is preliminary data.</text>
</comment>
<evidence type="ECO:0000259" key="1">
    <source>
        <dbReference type="PROSITE" id="PS50011"/>
    </source>
</evidence>
<name>A0AAN7USS3_9PEZI</name>
<organism evidence="2 3">
    <name type="scientific">Xylaria bambusicola</name>
    <dbReference type="NCBI Taxonomy" id="326684"/>
    <lineage>
        <taxon>Eukaryota</taxon>
        <taxon>Fungi</taxon>
        <taxon>Dikarya</taxon>
        <taxon>Ascomycota</taxon>
        <taxon>Pezizomycotina</taxon>
        <taxon>Sordariomycetes</taxon>
        <taxon>Xylariomycetidae</taxon>
        <taxon>Xylariales</taxon>
        <taxon>Xylariaceae</taxon>
        <taxon>Xylaria</taxon>
    </lineage>
</organism>
<dbReference type="Proteomes" id="UP001305414">
    <property type="component" value="Unassembled WGS sequence"/>
</dbReference>
<dbReference type="AlphaFoldDB" id="A0AAN7USS3"/>
<gene>
    <name evidence="2" type="ORF">RRF57_006599</name>
</gene>
<dbReference type="GO" id="GO:0004674">
    <property type="term" value="F:protein serine/threonine kinase activity"/>
    <property type="evidence" value="ECO:0007669"/>
    <property type="project" value="TreeGrafter"/>
</dbReference>
<dbReference type="InterPro" id="IPR011009">
    <property type="entry name" value="Kinase-like_dom_sf"/>
</dbReference>
<dbReference type="Gene3D" id="1.10.510.10">
    <property type="entry name" value="Transferase(Phosphotransferase) domain 1"/>
    <property type="match status" value="1"/>
</dbReference>
<protein>
    <recommendedName>
        <fullName evidence="1">Protein kinase domain-containing protein</fullName>
    </recommendedName>
</protein>
<proteinExistence type="predicted"/>
<dbReference type="SUPFAM" id="SSF56112">
    <property type="entry name" value="Protein kinase-like (PK-like)"/>
    <property type="match status" value="1"/>
</dbReference>
<dbReference type="PANTHER" id="PTHR24359:SF37">
    <property type="entry name" value="PROTEIN KINASE DOMAIN-CONTAINING PROTEIN"/>
    <property type="match status" value="1"/>
</dbReference>
<dbReference type="EMBL" id="JAWHQM010000017">
    <property type="protein sequence ID" value="KAK5630884.1"/>
    <property type="molecule type" value="Genomic_DNA"/>
</dbReference>
<dbReference type="InterPro" id="IPR000719">
    <property type="entry name" value="Prot_kinase_dom"/>
</dbReference>
<evidence type="ECO:0000313" key="2">
    <source>
        <dbReference type="EMBL" id="KAK5630884.1"/>
    </source>
</evidence>
<dbReference type="GO" id="GO:0005524">
    <property type="term" value="F:ATP binding"/>
    <property type="evidence" value="ECO:0007669"/>
    <property type="project" value="InterPro"/>
</dbReference>
<keyword evidence="3" id="KW-1185">Reference proteome</keyword>
<feature type="domain" description="Protein kinase" evidence="1">
    <location>
        <begin position="1"/>
        <end position="225"/>
    </location>
</feature>
<dbReference type="Pfam" id="PF00069">
    <property type="entry name" value="Pkinase"/>
    <property type="match status" value="1"/>
</dbReference>
<dbReference type="PANTHER" id="PTHR24359">
    <property type="entry name" value="SERINE/THREONINE-PROTEIN KINASE SBK1"/>
    <property type="match status" value="1"/>
</dbReference>
<reference evidence="2 3" key="1">
    <citation type="submission" date="2023-10" db="EMBL/GenBank/DDBJ databases">
        <title>Draft genome sequence of Xylaria bambusicola isolate GMP-LS, the root and basal stem rot pathogen of sugarcane in Indonesia.</title>
        <authorList>
            <person name="Selvaraj P."/>
            <person name="Muralishankar V."/>
            <person name="Muruganantham S."/>
            <person name="Sp S."/>
            <person name="Haryani S."/>
            <person name="Lau K.J.X."/>
            <person name="Naqvi N.I."/>
        </authorList>
    </citation>
    <scope>NUCLEOTIDE SEQUENCE [LARGE SCALE GENOMIC DNA]</scope>
    <source>
        <strain evidence="2">GMP-LS</strain>
    </source>
</reference>
<accession>A0AAN7USS3</accession>
<sequence length="225" mass="26070">MQKEKHLIKLLLTFQHGQKYYFLFEWADGHLWDYWDKYPRGSEDASLNSLLLAEQCLGLATAVKRIHGLATWQKEKRKKSAQTNKNEKDWGRHGDIKPHNILWFSSYRTDGCLFVLSDLGLTRYHSSVTRSLVSPTSLDGCTDSYRPPETDMPGQHICSKYDIWSLGCVFLEFCTWWLRGSRSVKLFENERAADDSVRMVDDPKYFFIPTGNNAKPKVKPTVLNV</sequence>
<dbReference type="PROSITE" id="PS50011">
    <property type="entry name" value="PROTEIN_KINASE_DOM"/>
    <property type="match status" value="1"/>
</dbReference>